<dbReference type="KEGG" id="adin:H7849_16070"/>
<dbReference type="AlphaFoldDB" id="A0A7G8BDM6"/>
<protein>
    <submittedName>
        <fullName evidence="1">Uncharacterized protein</fullName>
    </submittedName>
</protein>
<evidence type="ECO:0000313" key="2">
    <source>
        <dbReference type="Proteomes" id="UP000515312"/>
    </source>
</evidence>
<gene>
    <name evidence="1" type="ORF">H7849_16070</name>
</gene>
<proteinExistence type="predicted"/>
<dbReference type="EMBL" id="CP060394">
    <property type="protein sequence ID" value="QNI30646.1"/>
    <property type="molecule type" value="Genomic_DNA"/>
</dbReference>
<dbReference type="Proteomes" id="UP000515312">
    <property type="component" value="Chromosome"/>
</dbReference>
<keyword evidence="2" id="KW-1185">Reference proteome</keyword>
<sequence length="61" mass="7128">MVYMLAVERRHQDFVPAEKFSRTATERLIRTLNLGDETMQSVFGFDADSSVQFVRFKTLKL</sequence>
<organism evidence="1 2">
    <name type="scientific">Alloacidobacterium dinghuense</name>
    <dbReference type="NCBI Taxonomy" id="2763107"/>
    <lineage>
        <taxon>Bacteria</taxon>
        <taxon>Pseudomonadati</taxon>
        <taxon>Acidobacteriota</taxon>
        <taxon>Terriglobia</taxon>
        <taxon>Terriglobales</taxon>
        <taxon>Acidobacteriaceae</taxon>
        <taxon>Alloacidobacterium</taxon>
    </lineage>
</organism>
<reference evidence="1 2" key="1">
    <citation type="submission" date="2020-08" db="EMBL/GenBank/DDBJ databases">
        <title>Edaphobacter telluris sp. nov. and Acidobacterium dinghuensis sp. nov., two acidobacteria isolated from forest soil.</title>
        <authorList>
            <person name="Fu J."/>
            <person name="Qiu L."/>
        </authorList>
    </citation>
    <scope>NUCLEOTIDE SEQUENCE [LARGE SCALE GENOMIC DNA]</scope>
    <source>
        <strain evidence="1">4Y35</strain>
    </source>
</reference>
<dbReference type="RefSeq" id="WP_186740668.1">
    <property type="nucleotide sequence ID" value="NZ_CP060394.1"/>
</dbReference>
<name>A0A7G8BDM6_9BACT</name>
<accession>A0A7G8BDM6</accession>
<evidence type="ECO:0000313" key="1">
    <source>
        <dbReference type="EMBL" id="QNI30646.1"/>
    </source>
</evidence>